<keyword evidence="7" id="KW-0732">Signal</keyword>
<feature type="chain" id="PRO_5014912670" evidence="7">
    <location>
        <begin position="33"/>
        <end position="400"/>
    </location>
</feature>
<feature type="transmembrane region" description="Helical" evidence="6">
    <location>
        <begin position="339"/>
        <end position="360"/>
    </location>
</feature>
<evidence type="ECO:0000313" key="9">
    <source>
        <dbReference type="EMBL" id="AMG34823.2"/>
    </source>
</evidence>
<dbReference type="GO" id="GO:0022857">
    <property type="term" value="F:transmembrane transporter activity"/>
    <property type="evidence" value="ECO:0007669"/>
    <property type="project" value="InterPro"/>
</dbReference>
<feature type="transmembrane region" description="Helical" evidence="6">
    <location>
        <begin position="171"/>
        <end position="190"/>
    </location>
</feature>
<proteinExistence type="predicted"/>
<dbReference type="GO" id="GO:0005886">
    <property type="term" value="C:plasma membrane"/>
    <property type="evidence" value="ECO:0007669"/>
    <property type="project" value="UniProtKB-SubCell"/>
</dbReference>
<feature type="transmembrane region" description="Helical" evidence="6">
    <location>
        <begin position="112"/>
        <end position="131"/>
    </location>
</feature>
<gene>
    <name evidence="9" type="ORF">AL504_01345</name>
</gene>
<evidence type="ECO:0000256" key="1">
    <source>
        <dbReference type="ARBA" id="ARBA00004651"/>
    </source>
</evidence>
<dbReference type="PROSITE" id="PS50850">
    <property type="entry name" value="MFS"/>
    <property type="match status" value="1"/>
</dbReference>
<accession>A0A109XV15</accession>
<dbReference type="PANTHER" id="PTHR43124:SF3">
    <property type="entry name" value="CHLORAMPHENICOL EFFLUX PUMP RV0191"/>
    <property type="match status" value="1"/>
</dbReference>
<evidence type="ECO:0000256" key="6">
    <source>
        <dbReference type="SAM" id="Phobius"/>
    </source>
</evidence>
<dbReference type="InterPro" id="IPR050189">
    <property type="entry name" value="MFS_Efflux_Transporters"/>
</dbReference>
<feature type="transmembrane region" description="Helical" evidence="6">
    <location>
        <begin position="210"/>
        <end position="232"/>
    </location>
</feature>
<dbReference type="AlphaFoldDB" id="A0A109XV15"/>
<keyword evidence="4 6" id="KW-1133">Transmembrane helix</keyword>
<dbReference type="Pfam" id="PF07690">
    <property type="entry name" value="MFS_1"/>
    <property type="match status" value="1"/>
</dbReference>
<feature type="transmembrane region" description="Helical" evidence="6">
    <location>
        <begin position="252"/>
        <end position="272"/>
    </location>
</feature>
<feature type="domain" description="Major facilitator superfamily (MFS) profile" evidence="8">
    <location>
        <begin position="19"/>
        <end position="400"/>
    </location>
</feature>
<dbReference type="PANTHER" id="PTHR43124">
    <property type="entry name" value="PURINE EFFLUX PUMP PBUE"/>
    <property type="match status" value="1"/>
</dbReference>
<evidence type="ECO:0000256" key="4">
    <source>
        <dbReference type="ARBA" id="ARBA00022989"/>
    </source>
</evidence>
<dbReference type="Proteomes" id="UP000060602">
    <property type="component" value="Chromosome"/>
</dbReference>
<dbReference type="InterPro" id="IPR036259">
    <property type="entry name" value="MFS_trans_sf"/>
</dbReference>
<evidence type="ECO:0000256" key="3">
    <source>
        <dbReference type="ARBA" id="ARBA00022692"/>
    </source>
</evidence>
<dbReference type="InterPro" id="IPR011701">
    <property type="entry name" value="MFS"/>
</dbReference>
<feature type="transmembrane region" description="Helical" evidence="6">
    <location>
        <begin position="143"/>
        <end position="165"/>
    </location>
</feature>
<comment type="subcellular location">
    <subcellularLocation>
        <location evidence="1">Cell membrane</location>
        <topology evidence="1">Multi-pass membrane protein</topology>
    </subcellularLocation>
</comment>
<keyword evidence="5 6" id="KW-0472">Membrane</keyword>
<keyword evidence="3 6" id="KW-0812">Transmembrane</keyword>
<sequence>MAADGGGTSAAPRALPVAALLALTMCSFIATANETVAAGLLPQIAREFGVSQGWAGQWVTACALGSGLAAMPLTIALRGWRRRAALLLAVAGFCGGNAVTALSPYFGLTLAARLLAGIATGLAWSLLAGYARRMVATSLQGRAVAVAMMGIPLALAFGVPLGAWLGELAGWRAVFGGLSGLSLALAAWVVRRVPDYPGQAAGHRVPLRQVWVTPGVRPVLGVILLWILAHYTLYTYIAPFMASLGRAAHVDAALLVFGVAALCGIWITGALVDRGLRALVLASLGAFALVALALGFGAVPVAAIYVPIAVWGLSFGGAPTLLQTALADAAGEGADVAQSMLVTVFNLAFAAGGALGGVLLETAGAAALPRGILGLLLLAMGIAWQARGHGFRAGRRLAAA</sequence>
<dbReference type="InterPro" id="IPR020846">
    <property type="entry name" value="MFS_dom"/>
</dbReference>
<protein>
    <submittedName>
        <fullName evidence="9">MFS transporter</fullName>
    </submittedName>
</protein>
<feature type="signal peptide" evidence="7">
    <location>
        <begin position="1"/>
        <end position="32"/>
    </location>
</feature>
<feature type="transmembrane region" description="Helical" evidence="6">
    <location>
        <begin position="56"/>
        <end position="77"/>
    </location>
</feature>
<feature type="transmembrane region" description="Helical" evidence="6">
    <location>
        <begin position="84"/>
        <end position="106"/>
    </location>
</feature>
<evidence type="ECO:0000256" key="2">
    <source>
        <dbReference type="ARBA" id="ARBA00022475"/>
    </source>
</evidence>
<dbReference type="Gene3D" id="1.20.1250.20">
    <property type="entry name" value="MFS general substrate transporter like domains"/>
    <property type="match status" value="1"/>
</dbReference>
<feature type="transmembrane region" description="Helical" evidence="6">
    <location>
        <begin position="279"/>
        <end position="298"/>
    </location>
</feature>
<evidence type="ECO:0000256" key="5">
    <source>
        <dbReference type="ARBA" id="ARBA00023136"/>
    </source>
</evidence>
<keyword evidence="2" id="KW-1003">Cell membrane</keyword>
<evidence type="ECO:0000259" key="8">
    <source>
        <dbReference type="PROSITE" id="PS50850"/>
    </source>
</evidence>
<evidence type="ECO:0000256" key="7">
    <source>
        <dbReference type="SAM" id="SignalP"/>
    </source>
</evidence>
<feature type="transmembrane region" description="Helical" evidence="6">
    <location>
        <begin position="366"/>
        <end position="386"/>
    </location>
</feature>
<name>A0A109XV15_ALCXX</name>
<dbReference type="SUPFAM" id="SSF103473">
    <property type="entry name" value="MFS general substrate transporter"/>
    <property type="match status" value="1"/>
</dbReference>
<organism evidence="9 10">
    <name type="scientific">Alcaligenes xylosoxydans xylosoxydans</name>
    <name type="common">Achromobacter xylosoxidans</name>
    <dbReference type="NCBI Taxonomy" id="85698"/>
    <lineage>
        <taxon>Bacteria</taxon>
        <taxon>Pseudomonadati</taxon>
        <taxon>Pseudomonadota</taxon>
        <taxon>Betaproteobacteria</taxon>
        <taxon>Burkholderiales</taxon>
        <taxon>Alcaligenaceae</taxon>
        <taxon>Achromobacter</taxon>
    </lineage>
</organism>
<dbReference type="EMBL" id="CP014060">
    <property type="protein sequence ID" value="AMG34823.2"/>
    <property type="molecule type" value="Genomic_DNA"/>
</dbReference>
<evidence type="ECO:0000313" key="10">
    <source>
        <dbReference type="Proteomes" id="UP000060602"/>
    </source>
</evidence>
<dbReference type="CDD" id="cd17324">
    <property type="entry name" value="MFS_NepI_like"/>
    <property type="match status" value="1"/>
</dbReference>
<reference evidence="10" key="1">
    <citation type="submission" date="2015-12" db="EMBL/GenBank/DDBJ databases">
        <title>FDA dAtabase for Regulatory Grade micrObial Sequences (FDA-ARGOS): Supporting development and validation of Infectious Disease Dx tests.</title>
        <authorList>
            <person name="Case J."/>
            <person name="Tallon L."/>
            <person name="Sadzewicz L."/>
            <person name="Sengamalay N."/>
            <person name="Ott S."/>
            <person name="Godinez A."/>
            <person name="Nagaraj S."/>
            <person name="Nadendla S."/>
            <person name="Sichtig H."/>
        </authorList>
    </citation>
    <scope>NUCLEOTIDE SEQUENCE [LARGE SCALE GENOMIC DNA]</scope>
    <source>
        <strain evidence="10">FDAARGOS_147</strain>
    </source>
</reference>